<dbReference type="WBParaSite" id="L893_g20387.t1">
    <property type="protein sequence ID" value="L893_g20387.t1"/>
    <property type="gene ID" value="L893_g20387"/>
</dbReference>
<proteinExistence type="predicted"/>
<sequence>MRTRGSLLLLDKQTNSLSCKHVISIFIVHAEGHPLKDVNFNICIAVLHSCETLMSRIMTIRVPGCHHIP</sequence>
<dbReference type="Proteomes" id="UP000095287">
    <property type="component" value="Unplaced"/>
</dbReference>
<name>A0A1I7YWF3_9BILA</name>
<accession>A0A1I7YWF3</accession>
<keyword evidence="1" id="KW-1185">Reference proteome</keyword>
<evidence type="ECO:0000313" key="2">
    <source>
        <dbReference type="WBParaSite" id="L893_g20387.t1"/>
    </source>
</evidence>
<organism evidence="1 2">
    <name type="scientific">Steinernema glaseri</name>
    <dbReference type="NCBI Taxonomy" id="37863"/>
    <lineage>
        <taxon>Eukaryota</taxon>
        <taxon>Metazoa</taxon>
        <taxon>Ecdysozoa</taxon>
        <taxon>Nematoda</taxon>
        <taxon>Chromadorea</taxon>
        <taxon>Rhabditida</taxon>
        <taxon>Tylenchina</taxon>
        <taxon>Panagrolaimomorpha</taxon>
        <taxon>Strongyloidoidea</taxon>
        <taxon>Steinernematidae</taxon>
        <taxon>Steinernema</taxon>
    </lineage>
</organism>
<protein>
    <submittedName>
        <fullName evidence="2">Ovule protein</fullName>
    </submittedName>
</protein>
<evidence type="ECO:0000313" key="1">
    <source>
        <dbReference type="Proteomes" id="UP000095287"/>
    </source>
</evidence>
<reference evidence="2" key="1">
    <citation type="submission" date="2016-11" db="UniProtKB">
        <authorList>
            <consortium name="WormBaseParasite"/>
        </authorList>
    </citation>
    <scope>IDENTIFICATION</scope>
</reference>
<dbReference type="AlphaFoldDB" id="A0A1I7YWF3"/>